<dbReference type="PANTHER" id="PTHR46325">
    <property type="entry name" value="CRIB DOMAIN-CONTAINING PROTEIN RIC8"/>
    <property type="match status" value="1"/>
</dbReference>
<evidence type="ECO:0000313" key="3">
    <source>
        <dbReference type="EMBL" id="KAK7279256.1"/>
    </source>
</evidence>
<accession>A0AAN9FQJ0</accession>
<dbReference type="SMART" id="SM00285">
    <property type="entry name" value="PBD"/>
    <property type="match status" value="1"/>
</dbReference>
<evidence type="ECO:0000313" key="4">
    <source>
        <dbReference type="Proteomes" id="UP001359559"/>
    </source>
</evidence>
<proteinExistence type="predicted"/>
<comment type="caution">
    <text evidence="3">The sequence shown here is derived from an EMBL/GenBank/DDBJ whole genome shotgun (WGS) entry which is preliminary data.</text>
</comment>
<dbReference type="PROSITE" id="PS50108">
    <property type="entry name" value="CRIB"/>
    <property type="match status" value="1"/>
</dbReference>
<dbReference type="Proteomes" id="UP001359559">
    <property type="component" value="Unassembled WGS sequence"/>
</dbReference>
<feature type="compositionally biased region" description="Acidic residues" evidence="1">
    <location>
        <begin position="1"/>
        <end position="13"/>
    </location>
</feature>
<feature type="compositionally biased region" description="Polar residues" evidence="1">
    <location>
        <begin position="108"/>
        <end position="122"/>
    </location>
</feature>
<dbReference type="InterPro" id="IPR000095">
    <property type="entry name" value="CRIB_dom"/>
</dbReference>
<name>A0AAN9FQJ0_CLITE</name>
<evidence type="ECO:0000256" key="1">
    <source>
        <dbReference type="SAM" id="MobiDB-lite"/>
    </source>
</evidence>
<dbReference type="PANTHER" id="PTHR46325:SF23">
    <property type="entry name" value="P21-RHO-BINDING DOMAIN PROTEIN"/>
    <property type="match status" value="1"/>
</dbReference>
<dbReference type="AlphaFoldDB" id="A0AAN9FQJ0"/>
<organism evidence="3 4">
    <name type="scientific">Clitoria ternatea</name>
    <name type="common">Butterfly pea</name>
    <dbReference type="NCBI Taxonomy" id="43366"/>
    <lineage>
        <taxon>Eukaryota</taxon>
        <taxon>Viridiplantae</taxon>
        <taxon>Streptophyta</taxon>
        <taxon>Embryophyta</taxon>
        <taxon>Tracheophyta</taxon>
        <taxon>Spermatophyta</taxon>
        <taxon>Magnoliopsida</taxon>
        <taxon>eudicotyledons</taxon>
        <taxon>Gunneridae</taxon>
        <taxon>Pentapetalae</taxon>
        <taxon>rosids</taxon>
        <taxon>fabids</taxon>
        <taxon>Fabales</taxon>
        <taxon>Fabaceae</taxon>
        <taxon>Papilionoideae</taxon>
        <taxon>50 kb inversion clade</taxon>
        <taxon>NPAAA clade</taxon>
        <taxon>indigoferoid/millettioid clade</taxon>
        <taxon>Phaseoleae</taxon>
        <taxon>Clitoria</taxon>
    </lineage>
</organism>
<gene>
    <name evidence="3" type="ORF">RJT34_24303</name>
</gene>
<sequence length="200" mass="21650">MEGNGEDEKEDEFQIGLPTDVKHVAHIGSDEPGANAPSWISEYKTTNDKPPSGLINDTAPQGEGEGENSKGHSKHRHGAPKSRPHSIDSESNNDPKQKPSRRHHRSSDPGTESSIHDSSNGGSRHRRQRRGDSNHGSESHSQEMPPAGAKPHRRRSKNSEDGSVRKPSSSRRSSRGDSLSDISVSDFGSIDGPESSQGTR</sequence>
<dbReference type="EMBL" id="JAYKXN010000006">
    <property type="protein sequence ID" value="KAK7279256.1"/>
    <property type="molecule type" value="Genomic_DNA"/>
</dbReference>
<feature type="compositionally biased region" description="Basic and acidic residues" evidence="1">
    <location>
        <begin position="85"/>
        <end position="97"/>
    </location>
</feature>
<feature type="domain" description="CRIB" evidence="2">
    <location>
        <begin position="15"/>
        <end position="28"/>
    </location>
</feature>
<protein>
    <recommendedName>
        <fullName evidence="2">CRIB domain-containing protein</fullName>
    </recommendedName>
</protein>
<feature type="compositionally biased region" description="Low complexity" evidence="1">
    <location>
        <begin position="174"/>
        <end position="185"/>
    </location>
</feature>
<keyword evidence="4" id="KW-1185">Reference proteome</keyword>
<evidence type="ECO:0000259" key="2">
    <source>
        <dbReference type="PROSITE" id="PS50108"/>
    </source>
</evidence>
<feature type="compositionally biased region" description="Basic and acidic residues" evidence="1">
    <location>
        <begin position="130"/>
        <end position="141"/>
    </location>
</feature>
<feature type="region of interest" description="Disordered" evidence="1">
    <location>
        <begin position="1"/>
        <end position="200"/>
    </location>
</feature>
<feature type="compositionally biased region" description="Basic residues" evidence="1">
    <location>
        <begin position="71"/>
        <end position="84"/>
    </location>
</feature>
<reference evidence="3 4" key="1">
    <citation type="submission" date="2024-01" db="EMBL/GenBank/DDBJ databases">
        <title>The genomes of 5 underutilized Papilionoideae crops provide insights into root nodulation and disease resistance.</title>
        <authorList>
            <person name="Yuan L."/>
        </authorList>
    </citation>
    <scope>NUCLEOTIDE SEQUENCE [LARGE SCALE GENOMIC DNA]</scope>
    <source>
        <strain evidence="3">LY-2023</strain>
        <tissue evidence="3">Leaf</tissue>
    </source>
</reference>